<dbReference type="SUPFAM" id="SSF88946">
    <property type="entry name" value="Sigma2 domain of RNA polymerase sigma factors"/>
    <property type="match status" value="1"/>
</dbReference>
<feature type="domain" description="RNA polymerase sigma-70 region 3" evidence="5">
    <location>
        <begin position="134"/>
        <end position="202"/>
    </location>
</feature>
<evidence type="ECO:0000256" key="4">
    <source>
        <dbReference type="ARBA" id="ARBA00023163"/>
    </source>
</evidence>
<reference evidence="8 9" key="1">
    <citation type="submission" date="2021-01" db="EMBL/GenBank/DDBJ databases">
        <title>Whole genome shotgun sequence of Catellatospora bangladeshensis NBRC 107357.</title>
        <authorList>
            <person name="Komaki H."/>
            <person name="Tamura T."/>
        </authorList>
    </citation>
    <scope>NUCLEOTIDE SEQUENCE [LARGE SCALE GENOMIC DNA]</scope>
    <source>
        <strain evidence="8 9">NBRC 107357</strain>
    </source>
</reference>
<dbReference type="Gene3D" id="1.10.10.10">
    <property type="entry name" value="Winged helix-like DNA-binding domain superfamily/Winged helix DNA-binding domain"/>
    <property type="match status" value="2"/>
</dbReference>
<evidence type="ECO:0000256" key="3">
    <source>
        <dbReference type="ARBA" id="ARBA00023125"/>
    </source>
</evidence>
<dbReference type="CDD" id="cd06171">
    <property type="entry name" value="Sigma70_r4"/>
    <property type="match status" value="1"/>
</dbReference>
<evidence type="ECO:0000259" key="6">
    <source>
        <dbReference type="Pfam" id="PF04542"/>
    </source>
</evidence>
<keyword evidence="1" id="KW-0805">Transcription regulation</keyword>
<sequence length="273" mass="30688">MSVQIARETVVSASPSSLTDTTLDATTGEMLLVRLAELDEQDPKHEDVRQEAICAFLPLAERLARRFRHRGVDSDDLVQVATIGLIQAVDRFDPNRGSAFVHFAVPTIVGELKRHFRDRGWSMRVSRRMQELYLDINRVSPELCQTLGRWPSIEDLAEHLQVSAEDVLAGMHCAQAYRINSLNVAVSGEDGDVELGELVGETDNALESVPDVHAVRQFVKELPEREQRILSLRFDLGLNQAQIAERIGVSQMHVSRLLSRCLAQLRERMLAED</sequence>
<evidence type="ECO:0000313" key="9">
    <source>
        <dbReference type="Proteomes" id="UP000601223"/>
    </source>
</evidence>
<organism evidence="8 9">
    <name type="scientific">Catellatospora bangladeshensis</name>
    <dbReference type="NCBI Taxonomy" id="310355"/>
    <lineage>
        <taxon>Bacteria</taxon>
        <taxon>Bacillati</taxon>
        <taxon>Actinomycetota</taxon>
        <taxon>Actinomycetes</taxon>
        <taxon>Micromonosporales</taxon>
        <taxon>Micromonosporaceae</taxon>
        <taxon>Catellatospora</taxon>
    </lineage>
</organism>
<gene>
    <name evidence="8" type="ORF">Cba03nite_00040</name>
</gene>
<comment type="caution">
    <text evidence="8">The sequence shown here is derived from an EMBL/GenBank/DDBJ whole genome shotgun (WGS) entry which is preliminary data.</text>
</comment>
<dbReference type="GO" id="GO:0006352">
    <property type="term" value="P:DNA-templated transcription initiation"/>
    <property type="evidence" value="ECO:0007669"/>
    <property type="project" value="InterPro"/>
</dbReference>
<evidence type="ECO:0000259" key="5">
    <source>
        <dbReference type="Pfam" id="PF04539"/>
    </source>
</evidence>
<evidence type="ECO:0000256" key="2">
    <source>
        <dbReference type="ARBA" id="ARBA00023082"/>
    </source>
</evidence>
<evidence type="ECO:0008006" key="10">
    <source>
        <dbReference type="Google" id="ProtNLM"/>
    </source>
</evidence>
<feature type="domain" description="RNA polymerase sigma-70 region 4" evidence="7">
    <location>
        <begin position="220"/>
        <end position="267"/>
    </location>
</feature>
<dbReference type="GO" id="GO:0016987">
    <property type="term" value="F:sigma factor activity"/>
    <property type="evidence" value="ECO:0007669"/>
    <property type="project" value="UniProtKB-KW"/>
</dbReference>
<dbReference type="Pfam" id="PF04545">
    <property type="entry name" value="Sigma70_r4"/>
    <property type="match status" value="1"/>
</dbReference>
<dbReference type="Pfam" id="PF04542">
    <property type="entry name" value="Sigma70_r2"/>
    <property type="match status" value="1"/>
</dbReference>
<keyword evidence="4" id="KW-0804">Transcription</keyword>
<dbReference type="InterPro" id="IPR014284">
    <property type="entry name" value="RNA_pol_sigma-70_dom"/>
</dbReference>
<dbReference type="InterPro" id="IPR036388">
    <property type="entry name" value="WH-like_DNA-bd_sf"/>
</dbReference>
<dbReference type="PANTHER" id="PTHR30385">
    <property type="entry name" value="SIGMA FACTOR F FLAGELLAR"/>
    <property type="match status" value="1"/>
</dbReference>
<dbReference type="PRINTS" id="PR00046">
    <property type="entry name" value="SIGMA70FCT"/>
</dbReference>
<keyword evidence="9" id="KW-1185">Reference proteome</keyword>
<dbReference type="EMBL" id="BONF01000001">
    <property type="protein sequence ID" value="GIF78655.1"/>
    <property type="molecule type" value="Genomic_DNA"/>
</dbReference>
<dbReference type="InterPro" id="IPR014322">
    <property type="entry name" value="RNA_pol_sigma-B/F/G"/>
</dbReference>
<evidence type="ECO:0000256" key="1">
    <source>
        <dbReference type="ARBA" id="ARBA00023015"/>
    </source>
</evidence>
<dbReference type="InterPro" id="IPR007627">
    <property type="entry name" value="RNA_pol_sigma70_r2"/>
</dbReference>
<dbReference type="InterPro" id="IPR013324">
    <property type="entry name" value="RNA_pol_sigma_r3/r4-like"/>
</dbReference>
<dbReference type="Proteomes" id="UP000601223">
    <property type="component" value="Unassembled WGS sequence"/>
</dbReference>
<dbReference type="InterPro" id="IPR007624">
    <property type="entry name" value="RNA_pol_sigma70_r3"/>
</dbReference>
<dbReference type="SUPFAM" id="SSF88659">
    <property type="entry name" value="Sigma3 and sigma4 domains of RNA polymerase sigma factors"/>
    <property type="match status" value="2"/>
</dbReference>
<proteinExistence type="predicted"/>
<dbReference type="NCBIfam" id="TIGR02937">
    <property type="entry name" value="sigma70-ECF"/>
    <property type="match status" value="1"/>
</dbReference>
<dbReference type="InterPro" id="IPR013325">
    <property type="entry name" value="RNA_pol_sigma_r2"/>
</dbReference>
<evidence type="ECO:0000259" key="7">
    <source>
        <dbReference type="Pfam" id="PF04545"/>
    </source>
</evidence>
<dbReference type="PANTHER" id="PTHR30385:SF4">
    <property type="entry name" value="RNA POLYMERASE SIGMA-E FACTOR"/>
    <property type="match status" value="1"/>
</dbReference>
<name>A0A8J3NEK7_9ACTN</name>
<dbReference type="Pfam" id="PF04539">
    <property type="entry name" value="Sigma70_r3"/>
    <property type="match status" value="1"/>
</dbReference>
<dbReference type="RefSeq" id="WP_239125344.1">
    <property type="nucleotide sequence ID" value="NZ_BONF01000001.1"/>
</dbReference>
<dbReference type="Gene3D" id="1.20.120.1810">
    <property type="match status" value="1"/>
</dbReference>
<dbReference type="InterPro" id="IPR007630">
    <property type="entry name" value="RNA_pol_sigma70_r4"/>
</dbReference>
<dbReference type="NCBIfam" id="TIGR02980">
    <property type="entry name" value="SigBFG"/>
    <property type="match status" value="1"/>
</dbReference>
<dbReference type="AlphaFoldDB" id="A0A8J3NEK7"/>
<protein>
    <recommendedName>
        <fullName evidence="10">RNA polymerase sigma factor</fullName>
    </recommendedName>
</protein>
<evidence type="ECO:0000313" key="8">
    <source>
        <dbReference type="EMBL" id="GIF78655.1"/>
    </source>
</evidence>
<keyword evidence="2" id="KW-0731">Sigma factor</keyword>
<dbReference type="InterPro" id="IPR000943">
    <property type="entry name" value="RNA_pol_sigma70"/>
</dbReference>
<keyword evidence="3" id="KW-0238">DNA-binding</keyword>
<feature type="domain" description="RNA polymerase sigma-70 region 2" evidence="6">
    <location>
        <begin position="55"/>
        <end position="121"/>
    </location>
</feature>
<accession>A0A8J3NEK7</accession>
<dbReference type="GO" id="GO:0003677">
    <property type="term" value="F:DNA binding"/>
    <property type="evidence" value="ECO:0007669"/>
    <property type="project" value="UniProtKB-KW"/>
</dbReference>